<reference evidence="12 13" key="1">
    <citation type="journal article" date="2016" name="Nat. Commun.">
        <title>Thousands of microbial genomes shed light on interconnected biogeochemical processes in an aquifer system.</title>
        <authorList>
            <person name="Anantharaman K."/>
            <person name="Brown C.T."/>
            <person name="Hug L.A."/>
            <person name="Sharon I."/>
            <person name="Castelle C.J."/>
            <person name="Probst A.J."/>
            <person name="Thomas B.C."/>
            <person name="Singh A."/>
            <person name="Wilkins M.J."/>
            <person name="Karaoz U."/>
            <person name="Brodie E.L."/>
            <person name="Williams K.H."/>
            <person name="Hubbard S.S."/>
            <person name="Banfield J.F."/>
        </authorList>
    </citation>
    <scope>NUCLEOTIDE SEQUENCE [LARGE SCALE GENOMIC DNA]</scope>
</reference>
<accession>A0A1F8F9C6</accession>
<dbReference type="EMBL" id="MGJP01000027">
    <property type="protein sequence ID" value="OGN09762.1"/>
    <property type="molecule type" value="Genomic_DNA"/>
</dbReference>
<evidence type="ECO:0000313" key="12">
    <source>
        <dbReference type="EMBL" id="OGN09762.1"/>
    </source>
</evidence>
<keyword evidence="8" id="KW-0143">Chaperone</keyword>
<evidence type="ECO:0000256" key="9">
    <source>
        <dbReference type="RuleBase" id="RU003945"/>
    </source>
</evidence>
<keyword evidence="2" id="KW-0813">Transport</keyword>
<evidence type="ECO:0000313" key="13">
    <source>
        <dbReference type="Proteomes" id="UP000177167"/>
    </source>
</evidence>
<dbReference type="GO" id="GO:0005886">
    <property type="term" value="C:plasma membrane"/>
    <property type="evidence" value="ECO:0007669"/>
    <property type="project" value="UniProtKB-SubCell"/>
</dbReference>
<protein>
    <recommendedName>
        <fullName evidence="11">Membrane insertase YidC/Oxa/ALB C-terminal domain-containing protein</fullName>
    </recommendedName>
</protein>
<dbReference type="Pfam" id="PF02096">
    <property type="entry name" value="60KD_IMP"/>
    <property type="match status" value="1"/>
</dbReference>
<comment type="caution">
    <text evidence="12">The sequence shown here is derived from an EMBL/GenBank/DDBJ whole genome shotgun (WGS) entry which is preliminary data.</text>
</comment>
<evidence type="ECO:0000256" key="8">
    <source>
        <dbReference type="ARBA" id="ARBA00023186"/>
    </source>
</evidence>
<dbReference type="GO" id="GO:0032977">
    <property type="term" value="F:membrane insertase activity"/>
    <property type="evidence" value="ECO:0007669"/>
    <property type="project" value="InterPro"/>
</dbReference>
<name>A0A1F8F9C6_9BACT</name>
<organism evidence="12 13">
    <name type="scientific">Candidatus Yanofskybacteria bacterium RIFCSPHIGHO2_02_FULL_41_11</name>
    <dbReference type="NCBI Taxonomy" id="1802675"/>
    <lineage>
        <taxon>Bacteria</taxon>
        <taxon>Candidatus Yanofskyibacteriota</taxon>
    </lineage>
</organism>
<evidence type="ECO:0000256" key="2">
    <source>
        <dbReference type="ARBA" id="ARBA00022448"/>
    </source>
</evidence>
<dbReference type="CDD" id="cd20070">
    <property type="entry name" value="5TM_YidC_Alb3"/>
    <property type="match status" value="1"/>
</dbReference>
<keyword evidence="5" id="KW-0653">Protein transport</keyword>
<proteinExistence type="inferred from homology"/>
<comment type="subcellular location">
    <subcellularLocation>
        <location evidence="1">Cell membrane</location>
        <topology evidence="1">Multi-pass membrane protein</topology>
    </subcellularLocation>
    <subcellularLocation>
        <location evidence="9">Membrane</location>
        <topology evidence="9">Multi-pass membrane protein</topology>
    </subcellularLocation>
</comment>
<dbReference type="Proteomes" id="UP000177167">
    <property type="component" value="Unassembled WGS sequence"/>
</dbReference>
<feature type="transmembrane region" description="Helical" evidence="10">
    <location>
        <begin position="20"/>
        <end position="44"/>
    </location>
</feature>
<dbReference type="PANTHER" id="PTHR12428:SF65">
    <property type="entry name" value="CYTOCHROME C OXIDASE ASSEMBLY PROTEIN COX18, MITOCHONDRIAL"/>
    <property type="match status" value="1"/>
</dbReference>
<comment type="similarity">
    <text evidence="9">Belongs to the OXA1/ALB3/YidC family.</text>
</comment>
<dbReference type="NCBIfam" id="TIGR03592">
    <property type="entry name" value="yidC_oxa1_cterm"/>
    <property type="match status" value="1"/>
</dbReference>
<evidence type="ECO:0000256" key="4">
    <source>
        <dbReference type="ARBA" id="ARBA00022692"/>
    </source>
</evidence>
<dbReference type="GO" id="GO:0015031">
    <property type="term" value="P:protein transport"/>
    <property type="evidence" value="ECO:0007669"/>
    <property type="project" value="UniProtKB-KW"/>
</dbReference>
<evidence type="ECO:0000259" key="11">
    <source>
        <dbReference type="Pfam" id="PF02096"/>
    </source>
</evidence>
<evidence type="ECO:0000256" key="10">
    <source>
        <dbReference type="SAM" id="Phobius"/>
    </source>
</evidence>
<evidence type="ECO:0000256" key="5">
    <source>
        <dbReference type="ARBA" id="ARBA00022927"/>
    </source>
</evidence>
<evidence type="ECO:0000256" key="7">
    <source>
        <dbReference type="ARBA" id="ARBA00023136"/>
    </source>
</evidence>
<keyword evidence="6 10" id="KW-1133">Transmembrane helix</keyword>
<feature type="transmembrane region" description="Helical" evidence="10">
    <location>
        <begin position="192"/>
        <end position="216"/>
    </location>
</feature>
<dbReference type="InterPro" id="IPR047196">
    <property type="entry name" value="YidC_ALB_C"/>
</dbReference>
<evidence type="ECO:0000256" key="1">
    <source>
        <dbReference type="ARBA" id="ARBA00004651"/>
    </source>
</evidence>
<dbReference type="PANTHER" id="PTHR12428">
    <property type="entry name" value="OXA1"/>
    <property type="match status" value="1"/>
</dbReference>
<dbReference type="InterPro" id="IPR028055">
    <property type="entry name" value="YidC/Oxa/ALB_C"/>
</dbReference>
<dbReference type="GO" id="GO:0051205">
    <property type="term" value="P:protein insertion into membrane"/>
    <property type="evidence" value="ECO:0007669"/>
    <property type="project" value="TreeGrafter"/>
</dbReference>
<gene>
    <name evidence="12" type="ORF">A3J46_06640</name>
</gene>
<dbReference type="AlphaFoldDB" id="A0A1F8F9C6"/>
<keyword evidence="3" id="KW-1003">Cell membrane</keyword>
<keyword evidence="4 9" id="KW-0812">Transmembrane</keyword>
<evidence type="ECO:0000256" key="6">
    <source>
        <dbReference type="ARBA" id="ARBA00022989"/>
    </source>
</evidence>
<keyword evidence="7 10" id="KW-0472">Membrane</keyword>
<sequence>MIALFNEILVRPFFNLLIFIYNIVPGADFGVAVVVVTVLIRLVLMPLSIKTLRSQKNIAKLQPKLKELQVKYKGDKQALAREQMALYKEQGVNPLSGCLPLLIQLPILLALYQTFINGFKPESLGLLYNFVENPGAIKTIAFGFFDITQKSPIMAVTAGVLQFIQAKKANLAASMGGGGQGDLASSMNKQMLYFFPVLITIISWNLPFGLTLYWVVTTLYSIFEQMWINKQMSKNEPLKVK</sequence>
<feature type="domain" description="Membrane insertase YidC/Oxa/ALB C-terminal" evidence="11">
    <location>
        <begin position="29"/>
        <end position="230"/>
    </location>
</feature>
<evidence type="ECO:0000256" key="3">
    <source>
        <dbReference type="ARBA" id="ARBA00022475"/>
    </source>
</evidence>
<dbReference type="InterPro" id="IPR001708">
    <property type="entry name" value="YidC/ALB3/OXA1/COX18"/>
</dbReference>